<feature type="transmembrane region" description="Helical" evidence="13">
    <location>
        <begin position="393"/>
        <end position="417"/>
    </location>
</feature>
<keyword evidence="9" id="KW-0406">Ion transport</keyword>
<accession>A0A9N9XX46</accession>
<feature type="domain" description="Major facilitator superfamily (MFS) profile" evidence="14">
    <location>
        <begin position="29"/>
        <end position="452"/>
    </location>
</feature>
<keyword evidence="7" id="KW-0915">Sodium</keyword>
<evidence type="ECO:0000313" key="16">
    <source>
        <dbReference type="Proteomes" id="UP001153712"/>
    </source>
</evidence>
<evidence type="ECO:0000256" key="13">
    <source>
        <dbReference type="SAM" id="Phobius"/>
    </source>
</evidence>
<reference evidence="15" key="1">
    <citation type="submission" date="2022-01" db="EMBL/GenBank/DDBJ databases">
        <authorList>
            <person name="King R."/>
        </authorList>
    </citation>
    <scope>NUCLEOTIDE SEQUENCE</scope>
</reference>
<comment type="similarity">
    <text evidence="2">Belongs to the major facilitator superfamily. Sodium/anion cotransporter family.</text>
</comment>
<feature type="transmembrane region" description="Helical" evidence="13">
    <location>
        <begin position="259"/>
        <end position="280"/>
    </location>
</feature>
<dbReference type="InterPro" id="IPR036259">
    <property type="entry name" value="MFS_trans_sf"/>
</dbReference>
<evidence type="ECO:0000256" key="7">
    <source>
        <dbReference type="ARBA" id="ARBA00023053"/>
    </source>
</evidence>
<dbReference type="CDD" id="cd17318">
    <property type="entry name" value="MFS_SLC17"/>
    <property type="match status" value="1"/>
</dbReference>
<evidence type="ECO:0000259" key="14">
    <source>
        <dbReference type="PROSITE" id="PS50850"/>
    </source>
</evidence>
<keyword evidence="8 13" id="KW-0472">Membrane</keyword>
<dbReference type="Proteomes" id="UP001153712">
    <property type="component" value="Chromosome 9"/>
</dbReference>
<dbReference type="AlphaFoldDB" id="A0A9N9XX46"/>
<dbReference type="OrthoDB" id="2985014at2759"/>
<gene>
    <name evidence="15" type="ORF">PHYEVI_LOCUS11751</name>
</gene>
<dbReference type="InterPro" id="IPR020846">
    <property type="entry name" value="MFS_dom"/>
</dbReference>
<comment type="function">
    <text evidence="10">May be an inorganic phosphate cotransporter.</text>
</comment>
<feature type="transmembrane region" description="Helical" evidence="13">
    <location>
        <begin position="76"/>
        <end position="96"/>
    </location>
</feature>
<evidence type="ECO:0000256" key="11">
    <source>
        <dbReference type="ARBA" id="ARBA00068450"/>
    </source>
</evidence>
<evidence type="ECO:0000256" key="2">
    <source>
        <dbReference type="ARBA" id="ARBA00008586"/>
    </source>
</evidence>
<feature type="transmembrane region" description="Helical" evidence="13">
    <location>
        <begin position="429"/>
        <end position="448"/>
    </location>
</feature>
<dbReference type="GO" id="GO:0015293">
    <property type="term" value="F:symporter activity"/>
    <property type="evidence" value="ECO:0007669"/>
    <property type="project" value="UniProtKB-KW"/>
</dbReference>
<evidence type="ECO:0000256" key="1">
    <source>
        <dbReference type="ARBA" id="ARBA00004141"/>
    </source>
</evidence>
<comment type="subcellular location">
    <subcellularLocation>
        <location evidence="1">Membrane</location>
        <topology evidence="1">Multi-pass membrane protein</topology>
    </subcellularLocation>
</comment>
<dbReference type="PANTHER" id="PTHR11662:SF280">
    <property type="entry name" value="FI21844P1-RELATED"/>
    <property type="match status" value="1"/>
</dbReference>
<keyword evidence="3" id="KW-0813">Transport</keyword>
<feature type="transmembrane region" description="Helical" evidence="13">
    <location>
        <begin position="334"/>
        <end position="354"/>
    </location>
</feature>
<evidence type="ECO:0000256" key="12">
    <source>
        <dbReference type="SAM" id="MobiDB-lite"/>
    </source>
</evidence>
<keyword evidence="6 13" id="KW-1133">Transmembrane helix</keyword>
<evidence type="ECO:0000256" key="10">
    <source>
        <dbReference type="ARBA" id="ARBA00054632"/>
    </source>
</evidence>
<dbReference type="GO" id="GO:0016020">
    <property type="term" value="C:membrane"/>
    <property type="evidence" value="ECO:0007669"/>
    <property type="project" value="UniProtKB-SubCell"/>
</dbReference>
<dbReference type="InterPro" id="IPR050382">
    <property type="entry name" value="MFS_Na/Anion_cotransporter"/>
</dbReference>
<dbReference type="FunFam" id="1.20.1250.20:FF:000144">
    <property type="entry name" value="Picot, isoform B"/>
    <property type="match status" value="1"/>
</dbReference>
<dbReference type="Pfam" id="PF07690">
    <property type="entry name" value="MFS_1"/>
    <property type="match status" value="1"/>
</dbReference>
<evidence type="ECO:0000256" key="4">
    <source>
        <dbReference type="ARBA" id="ARBA00022692"/>
    </source>
</evidence>
<dbReference type="FunFam" id="1.20.1250.20:FF:000003">
    <property type="entry name" value="Solute carrier family 17 member 3"/>
    <property type="match status" value="1"/>
</dbReference>
<evidence type="ECO:0000256" key="3">
    <source>
        <dbReference type="ARBA" id="ARBA00022448"/>
    </source>
</evidence>
<dbReference type="GO" id="GO:0006814">
    <property type="term" value="P:sodium ion transport"/>
    <property type="evidence" value="ECO:0007669"/>
    <property type="project" value="UniProtKB-KW"/>
</dbReference>
<evidence type="ECO:0000313" key="15">
    <source>
        <dbReference type="EMBL" id="CAG9865519.1"/>
    </source>
</evidence>
<protein>
    <recommendedName>
        <fullName evidence="11">Putative inorganic phosphate cotransporter</fullName>
    </recommendedName>
</protein>
<evidence type="ECO:0000256" key="5">
    <source>
        <dbReference type="ARBA" id="ARBA00022847"/>
    </source>
</evidence>
<dbReference type="SUPFAM" id="SSF103473">
    <property type="entry name" value="MFS general substrate transporter"/>
    <property type="match status" value="1"/>
</dbReference>
<keyword evidence="4 13" id="KW-0812">Transmembrane</keyword>
<feature type="transmembrane region" description="Helical" evidence="13">
    <location>
        <begin position="165"/>
        <end position="192"/>
    </location>
</feature>
<feature type="transmembrane region" description="Helical" evidence="13">
    <location>
        <begin position="360"/>
        <end position="381"/>
    </location>
</feature>
<evidence type="ECO:0000256" key="9">
    <source>
        <dbReference type="ARBA" id="ARBA00023201"/>
    </source>
</evidence>
<dbReference type="PROSITE" id="PS50850">
    <property type="entry name" value="MFS"/>
    <property type="match status" value="1"/>
</dbReference>
<dbReference type="GO" id="GO:0006820">
    <property type="term" value="P:monoatomic anion transport"/>
    <property type="evidence" value="ECO:0007669"/>
    <property type="project" value="TreeGrafter"/>
</dbReference>
<sequence>MIFLKKLCCGVKDENAVQRTGPVIGIRHLQVLFYFLLLTYTYCMRTVLSVSVEAMINSTTTNPNIETYDWEKKRSVLLSSFFWGYFVLQIPVAYLGKMYGPKSMLVVCSLVDSTSCLLIPTMARRFDAYGVIACRIFQGLAQGGIAPLVHSLLGRWAPPSERSVLGTVTYTGAVFGNILALPITGVICSSWAGWPASFYLFGALGVKWAMLWAIFGSNTPRDHRRITDEERTYILESLGHQEEKVHETPWKRILTSPPFWAITLAFIGANWGSSVLLTQTPTYLNKILEYDIKTNGLLSAAPYLAMGICSIAFSSICDWIINRSIVERGTARKIFNSIGTLLPALSLTIVGFIPKGHSTLSVALLIFNGGLTAGGICGFQVNHVDLSPNHSGILMGITNSWTSIFSIISPLIVQFIVTDDTNQTQWRTIFLISAGIYAVTDLFFIVFASGEVQEWNNCEDMAGDAENARGKSDEDEPIENGTIERY</sequence>
<feature type="transmembrane region" description="Helical" evidence="13">
    <location>
        <begin position="300"/>
        <end position="322"/>
    </location>
</feature>
<dbReference type="EMBL" id="OU900102">
    <property type="protein sequence ID" value="CAG9865519.1"/>
    <property type="molecule type" value="Genomic_DNA"/>
</dbReference>
<proteinExistence type="inferred from homology"/>
<keyword evidence="9" id="KW-0739">Sodium transport</keyword>
<evidence type="ECO:0000256" key="8">
    <source>
        <dbReference type="ARBA" id="ARBA00023136"/>
    </source>
</evidence>
<dbReference type="PANTHER" id="PTHR11662">
    <property type="entry name" value="SOLUTE CARRIER FAMILY 17"/>
    <property type="match status" value="1"/>
</dbReference>
<keyword evidence="5" id="KW-0769">Symport</keyword>
<evidence type="ECO:0000256" key="6">
    <source>
        <dbReference type="ARBA" id="ARBA00022989"/>
    </source>
</evidence>
<feature type="transmembrane region" description="Helical" evidence="13">
    <location>
        <begin position="31"/>
        <end position="56"/>
    </location>
</feature>
<dbReference type="Gene3D" id="1.20.1250.20">
    <property type="entry name" value="MFS general substrate transporter like domains"/>
    <property type="match status" value="2"/>
</dbReference>
<organism evidence="15 16">
    <name type="scientific">Phyllotreta striolata</name>
    <name type="common">Striped flea beetle</name>
    <name type="synonym">Crioceris striolata</name>
    <dbReference type="NCBI Taxonomy" id="444603"/>
    <lineage>
        <taxon>Eukaryota</taxon>
        <taxon>Metazoa</taxon>
        <taxon>Ecdysozoa</taxon>
        <taxon>Arthropoda</taxon>
        <taxon>Hexapoda</taxon>
        <taxon>Insecta</taxon>
        <taxon>Pterygota</taxon>
        <taxon>Neoptera</taxon>
        <taxon>Endopterygota</taxon>
        <taxon>Coleoptera</taxon>
        <taxon>Polyphaga</taxon>
        <taxon>Cucujiformia</taxon>
        <taxon>Chrysomeloidea</taxon>
        <taxon>Chrysomelidae</taxon>
        <taxon>Galerucinae</taxon>
        <taxon>Alticini</taxon>
        <taxon>Phyllotreta</taxon>
    </lineage>
</organism>
<keyword evidence="16" id="KW-1185">Reference proteome</keyword>
<feature type="transmembrane region" description="Helical" evidence="13">
    <location>
        <begin position="198"/>
        <end position="215"/>
    </location>
</feature>
<dbReference type="InterPro" id="IPR011701">
    <property type="entry name" value="MFS"/>
</dbReference>
<name>A0A9N9XX46_PHYSR</name>
<feature type="region of interest" description="Disordered" evidence="12">
    <location>
        <begin position="463"/>
        <end position="486"/>
    </location>
</feature>